<dbReference type="KEGG" id="mmob:F6R98_15405"/>
<dbReference type="Proteomes" id="UP000325755">
    <property type="component" value="Chromosome"/>
</dbReference>
<evidence type="ECO:0000259" key="6">
    <source>
        <dbReference type="Pfam" id="PF03755"/>
    </source>
</evidence>
<dbReference type="GO" id="GO:0004521">
    <property type="term" value="F:RNA endonuclease activity"/>
    <property type="evidence" value="ECO:0007669"/>
    <property type="project" value="InterPro"/>
</dbReference>
<protein>
    <submittedName>
        <fullName evidence="8">YicC family protein</fullName>
    </submittedName>
</protein>
<dbReference type="GO" id="GO:0016787">
    <property type="term" value="F:hydrolase activity"/>
    <property type="evidence" value="ECO:0007669"/>
    <property type="project" value="UniProtKB-KW"/>
</dbReference>
<comment type="similarity">
    <text evidence="5">Belongs to the YicC/YloC family.</text>
</comment>
<accession>A0A5Q0BIZ3</accession>
<feature type="domain" description="Endoribonuclease YicC-like N-terminal" evidence="6">
    <location>
        <begin position="3"/>
        <end position="156"/>
    </location>
</feature>
<dbReference type="InParanoid" id="A0A5Q0BIZ3"/>
<dbReference type="PANTHER" id="PTHR30636">
    <property type="entry name" value="UPF0701 PROTEIN YICC"/>
    <property type="match status" value="1"/>
</dbReference>
<dbReference type="InterPro" id="IPR005229">
    <property type="entry name" value="YicC/YloC-like"/>
</dbReference>
<dbReference type="Pfam" id="PF03755">
    <property type="entry name" value="YicC-like_N"/>
    <property type="match status" value="1"/>
</dbReference>
<organism evidence="8 9">
    <name type="scientific">Candidatus Methylospira mobilis</name>
    <dbReference type="NCBI Taxonomy" id="1808979"/>
    <lineage>
        <taxon>Bacteria</taxon>
        <taxon>Pseudomonadati</taxon>
        <taxon>Pseudomonadota</taxon>
        <taxon>Gammaproteobacteria</taxon>
        <taxon>Methylococcales</taxon>
        <taxon>Methylococcaceae</taxon>
        <taxon>Candidatus Methylospira</taxon>
    </lineage>
</organism>
<evidence type="ECO:0000313" key="9">
    <source>
        <dbReference type="Proteomes" id="UP000325755"/>
    </source>
</evidence>
<reference evidence="8 9" key="1">
    <citation type="submission" date="2019-09" db="EMBL/GenBank/DDBJ databases">
        <title>Ecophysiology of the spiral-shaped methanotroph Methylospira mobilis as revealed by the complete genome sequence.</title>
        <authorList>
            <person name="Oshkin I.Y."/>
            <person name="Dedysh S.N."/>
            <person name="Miroshnikov K."/>
            <person name="Danilova O.V."/>
            <person name="Hakobyan A."/>
            <person name="Liesack W."/>
        </authorList>
    </citation>
    <scope>NUCLEOTIDE SEQUENCE [LARGE SCALE GENOMIC DNA]</scope>
    <source>
        <strain evidence="8 9">Shm1</strain>
    </source>
</reference>
<dbReference type="InterPro" id="IPR013551">
    <property type="entry name" value="YicC-like_C"/>
</dbReference>
<dbReference type="EMBL" id="CP044205">
    <property type="protein sequence ID" value="QFY43845.1"/>
    <property type="molecule type" value="Genomic_DNA"/>
</dbReference>
<evidence type="ECO:0000256" key="2">
    <source>
        <dbReference type="ARBA" id="ARBA00022722"/>
    </source>
</evidence>
<comment type="cofactor">
    <cofactor evidence="1">
        <name>a divalent metal cation</name>
        <dbReference type="ChEBI" id="CHEBI:60240"/>
    </cofactor>
</comment>
<name>A0A5Q0BIZ3_9GAMM</name>
<keyword evidence="4" id="KW-0378">Hydrolase</keyword>
<dbReference type="OrthoDB" id="9771229at2"/>
<evidence type="ECO:0000259" key="7">
    <source>
        <dbReference type="Pfam" id="PF08340"/>
    </source>
</evidence>
<evidence type="ECO:0000256" key="1">
    <source>
        <dbReference type="ARBA" id="ARBA00001968"/>
    </source>
</evidence>
<keyword evidence="9" id="KW-1185">Reference proteome</keyword>
<dbReference type="RefSeq" id="WP_153249822.1">
    <property type="nucleotide sequence ID" value="NZ_CP044205.1"/>
</dbReference>
<dbReference type="PANTHER" id="PTHR30636:SF3">
    <property type="entry name" value="UPF0701 PROTEIN YICC"/>
    <property type="match status" value="1"/>
</dbReference>
<sequence length="291" mass="33501">MKIHSMTAFASAERLISGWQATWEIRSVNHRFLDLSFRLPDAFRFVETVARAQVGSHVKRGRLELNLTLKKDMQEAAQISIDTALIEELIHAMSTIEHYSKHCLSPCSPLELLRWPGVLKESDVDKEALQPQLLDALEEALKRLVASRENEGRQLALLIQERCEQIRAHIAKTQRRIPEILHFNRQRLQARLAELAARPEPDRLLEQEMVYLAQKLDVSEELDRLNTHLDEVTRTLRLDEAIGKRLDFLAQEMHREANTLGSKSADSETTLASVEIKVLIEQIREQIQNIE</sequence>
<dbReference type="InterPro" id="IPR013527">
    <property type="entry name" value="YicC-like_N"/>
</dbReference>
<proteinExistence type="inferred from homology"/>
<feature type="domain" description="Endoribonuclease YicC-like C-terminal" evidence="7">
    <location>
        <begin position="175"/>
        <end position="291"/>
    </location>
</feature>
<dbReference type="NCBIfam" id="TIGR00255">
    <property type="entry name" value="YicC/YloC family endoribonuclease"/>
    <property type="match status" value="1"/>
</dbReference>
<dbReference type="Pfam" id="PF08340">
    <property type="entry name" value="YicC-like_C"/>
    <property type="match status" value="1"/>
</dbReference>
<evidence type="ECO:0000256" key="3">
    <source>
        <dbReference type="ARBA" id="ARBA00022759"/>
    </source>
</evidence>
<dbReference type="AlphaFoldDB" id="A0A5Q0BIZ3"/>
<keyword evidence="2" id="KW-0540">Nuclease</keyword>
<keyword evidence="3" id="KW-0255">Endonuclease</keyword>
<dbReference type="FunCoup" id="A0A5Q0BIZ3">
    <property type="interactions" value="271"/>
</dbReference>
<gene>
    <name evidence="8" type="ORF">F6R98_15405</name>
</gene>
<evidence type="ECO:0000313" key="8">
    <source>
        <dbReference type="EMBL" id="QFY43845.1"/>
    </source>
</evidence>
<evidence type="ECO:0000256" key="5">
    <source>
        <dbReference type="ARBA" id="ARBA00035648"/>
    </source>
</evidence>
<evidence type="ECO:0000256" key="4">
    <source>
        <dbReference type="ARBA" id="ARBA00022801"/>
    </source>
</evidence>